<feature type="domain" description="Reverse transcriptase" evidence="1">
    <location>
        <begin position="87"/>
        <end position="340"/>
    </location>
</feature>
<dbReference type="NCBIfam" id="TIGR04416">
    <property type="entry name" value="group_II_RT_mat"/>
    <property type="match status" value="1"/>
</dbReference>
<dbReference type="InterPro" id="IPR051083">
    <property type="entry name" value="GrpII_Intron_Splice-Mob/Def"/>
</dbReference>
<evidence type="ECO:0000259" key="1">
    <source>
        <dbReference type="PROSITE" id="PS50878"/>
    </source>
</evidence>
<keyword evidence="2" id="KW-0808">Transferase</keyword>
<geneLocation type="plasmid" evidence="2">
    <name>pCB111</name>
</geneLocation>
<dbReference type="PROSITE" id="PS50878">
    <property type="entry name" value="RT_POL"/>
    <property type="match status" value="1"/>
</dbReference>
<dbReference type="EMBL" id="AB855771">
    <property type="protein sequence ID" value="BAP25570.1"/>
    <property type="molecule type" value="Genomic_DNA"/>
</dbReference>
<evidence type="ECO:0000313" key="2">
    <source>
        <dbReference type="EMBL" id="BAP25570.1"/>
    </source>
</evidence>
<dbReference type="Gene3D" id="1.10.30.50">
    <property type="match status" value="1"/>
</dbReference>
<dbReference type="SUPFAM" id="SSF56672">
    <property type="entry name" value="DNA/RNA polymerases"/>
    <property type="match status" value="1"/>
</dbReference>
<accession>A0A077K7K0</accession>
<dbReference type="InterPro" id="IPR030931">
    <property type="entry name" value="Group_II_RT_mat"/>
</dbReference>
<organism evidence="2">
    <name type="scientific">Clostridium botulinum</name>
    <dbReference type="NCBI Taxonomy" id="1491"/>
    <lineage>
        <taxon>Bacteria</taxon>
        <taxon>Bacillati</taxon>
        <taxon>Bacillota</taxon>
        <taxon>Clostridia</taxon>
        <taxon>Eubacteriales</taxon>
        <taxon>Clostridiaceae</taxon>
        <taxon>Clostridium</taxon>
    </lineage>
</organism>
<dbReference type="CDD" id="cd00085">
    <property type="entry name" value="HNHc"/>
    <property type="match status" value="1"/>
</dbReference>
<name>A0A077K7K0_CLOBO</name>
<protein>
    <submittedName>
        <fullName evidence="2">Putative reverse transcriptase</fullName>
    </submittedName>
</protein>
<sequence>MVQIPNNHIENEKELRNILDNLYCKAKENKEQGLKQKFNGLFELILSEVTILTAIHNIKSNKGSKTKGSNNETIDDILQSDYNKVIERIQKNIRNYRPKLVRRKEILKSNGKVRKLGIPTIEDRIIQECVRIIMEPIMEAQFYKHSYGFRPMRNPHMSLERVADIPFKTGYTWVIEGDIKGYFDTINHRILIKQLWNMGIKDKRVLMIIKNMLKAGIMNECDTNELGAPQGGIISPLLANVYLTAFDNWLIREWEEKKTQHQYTGRHKYEALKKTKLKPFYYVRYADDWVLITNSRENANKLKYKIKKWLENNLKIELSEGKTKITNMKKKAIKFLGFDIKTGKKSTFGYTTISSIDERRLKLKMKELQKDIRRLRVYINDNDTINKINKINSIIRGIVQYYEWATRVNVQLKKYDNSIVYTCYKALKKNKKNAKWVSANKVNNLISVHDKYTTQIPTTGYMDSQIGITRLCFSKFKKTSKKNQKETPYSIEGREIYQKRMKKKPLIERADELFNNKLSGIIAYHRQNTIYNFEYYLNRPYAFNRDKGKCKICGCDLVASNLNTHHINPYLPITEVNKVNNLASVCVECHKLIHSSKPIEIKKIEKKINKYRSYLKQNNKNMAG</sequence>
<dbReference type="PANTHER" id="PTHR34047">
    <property type="entry name" value="NUCLEAR INTRON MATURASE 1, MITOCHONDRIAL-RELATED"/>
    <property type="match status" value="1"/>
</dbReference>
<dbReference type="Pfam" id="PF00078">
    <property type="entry name" value="RVT_1"/>
    <property type="match status" value="1"/>
</dbReference>
<dbReference type="CDD" id="cd01651">
    <property type="entry name" value="RT_G2_intron"/>
    <property type="match status" value="1"/>
</dbReference>
<dbReference type="RefSeq" id="WP_032072323.1">
    <property type="nucleotide sequence ID" value="NC_025146.1"/>
</dbReference>
<dbReference type="AlphaFoldDB" id="A0A077K7K0"/>
<proteinExistence type="predicted"/>
<dbReference type="InterPro" id="IPR003615">
    <property type="entry name" value="HNH_nuc"/>
</dbReference>
<keyword evidence="2" id="KW-0548">Nucleotidyltransferase</keyword>
<dbReference type="InterPro" id="IPR043502">
    <property type="entry name" value="DNA/RNA_pol_sf"/>
</dbReference>
<dbReference type="PANTHER" id="PTHR34047:SF8">
    <property type="entry name" value="PROTEIN YKFC"/>
    <property type="match status" value="1"/>
</dbReference>
<dbReference type="InterPro" id="IPR000477">
    <property type="entry name" value="RT_dom"/>
</dbReference>
<reference evidence="2" key="1">
    <citation type="submission" date="2013-09" db="EMBL/GenBank/DDBJ databases">
        <title>Analysis of type B2 neurotoxin-encoding plasmid in Clostridium botulinum.</title>
        <authorList>
            <person name="Hosomi K."/>
            <person name="Sakaguchi Y."/>
            <person name="Gotoh K."/>
            <person name="Nakamura K."/>
            <person name="Kohda T."/>
            <person name="Mukamoto M."/>
            <person name="Iida T."/>
            <person name="Kozaki S."/>
        </authorList>
    </citation>
    <scope>NUCLEOTIDE SEQUENCE</scope>
    <source>
        <strain evidence="2">111</strain>
        <plasmid evidence="2">pCB111</plasmid>
    </source>
</reference>
<dbReference type="GO" id="GO:0003964">
    <property type="term" value="F:RNA-directed DNA polymerase activity"/>
    <property type="evidence" value="ECO:0007669"/>
    <property type="project" value="UniProtKB-KW"/>
</dbReference>
<keyword evidence="2" id="KW-0614">Plasmid</keyword>
<keyword evidence="2" id="KW-0695">RNA-directed DNA polymerase</keyword>